<evidence type="ECO:0000256" key="3">
    <source>
        <dbReference type="ARBA" id="ARBA00022701"/>
    </source>
</evidence>
<keyword evidence="7" id="KW-0206">Cytoskeleton</keyword>
<reference evidence="13" key="1">
    <citation type="submission" date="2025-08" db="UniProtKB">
        <authorList>
            <consortium name="Ensembl"/>
        </authorList>
    </citation>
    <scope>IDENTIFICATION</scope>
</reference>
<evidence type="ECO:0000256" key="4">
    <source>
        <dbReference type="ARBA" id="ARBA00022741"/>
    </source>
</evidence>
<dbReference type="GeneTree" id="ENSGT00940000158533"/>
<dbReference type="InterPro" id="IPR027640">
    <property type="entry name" value="Kinesin-like_fam"/>
</dbReference>
<feature type="domain" description="Kinesin motor" evidence="12">
    <location>
        <begin position="6"/>
        <end position="339"/>
    </location>
</feature>
<dbReference type="Ensembl" id="ENSPMAT00000002003.1">
    <property type="protein sequence ID" value="ENSPMAP00000001993.1"/>
    <property type="gene ID" value="ENSPMAG00000001803.1"/>
</dbReference>
<evidence type="ECO:0000256" key="5">
    <source>
        <dbReference type="ARBA" id="ARBA00022840"/>
    </source>
</evidence>
<evidence type="ECO:0000256" key="10">
    <source>
        <dbReference type="SAM" id="Coils"/>
    </source>
</evidence>
<keyword evidence="4 8" id="KW-0547">Nucleotide-binding</keyword>
<reference evidence="13" key="2">
    <citation type="submission" date="2025-09" db="UniProtKB">
        <authorList>
            <consortium name="Ensembl"/>
        </authorList>
    </citation>
    <scope>IDENTIFICATION</scope>
</reference>
<evidence type="ECO:0000256" key="9">
    <source>
        <dbReference type="RuleBase" id="RU000394"/>
    </source>
</evidence>
<dbReference type="GO" id="GO:0007018">
    <property type="term" value="P:microtubule-based movement"/>
    <property type="evidence" value="ECO:0007669"/>
    <property type="project" value="InterPro"/>
</dbReference>
<accession>S4R9W2</accession>
<keyword evidence="5 8" id="KW-0067">ATP-binding</keyword>
<evidence type="ECO:0000256" key="2">
    <source>
        <dbReference type="ARBA" id="ARBA00022553"/>
    </source>
</evidence>
<name>S4R9W2_PETMA</name>
<dbReference type="InterPro" id="IPR056524">
    <property type="entry name" value="KIF6/9_C"/>
</dbReference>
<dbReference type="PANTHER" id="PTHR47968">
    <property type="entry name" value="CENTROMERE PROTEIN E"/>
    <property type="match status" value="1"/>
</dbReference>
<evidence type="ECO:0000256" key="8">
    <source>
        <dbReference type="PROSITE-ProRule" id="PRU00283"/>
    </source>
</evidence>
<sequence>QCNMSCVRVVLRTRPSPRFAESQIDINPTDKTVNIRLKEHNQKEIVNNQVTEWSFKVDGSLHNTNQEMVYRETAREVVSRTLDGYNGTIMCYGQTGAGKSYTMTGSTENFSERGIIPRVLEQVFHDIEERVEQDITVRVSYLEIYNESLCDLCAMPACQAIDKQLSIMDERGMVSVKGLTCQLVSSQEEALTKLFEGEMNRAVACHTLNKKSSRSHCIFTLYIESRSKTITNSKYTMSKLNLVDLAGSERLGKATSEGQVEREATYINKSLSFLEQAVIALADRRREHVPFRQSKLTHVLKDAIGGNCNTVLIANIIGETEQIEETLSTLRFAARMACVPVNPVPIELHDPQRTVKDLEKEIRLLKNELAMHDILANRKKVSYEPLLEHQVAEIQSQVRRYLDGSLNEITLANVRQIQEVFAQFKVIFLQQEEEVEANLRQKFSLQERRKGPSLDVIQKAGSTENEVVLAGELERDGFGLGLAPTSSKLYLSPVVTAKKNRNKKTLKDSASSISKRERPGSPQLRESPFVGEGGQREHDVTSVASEVSEQLNRSNYCIYGSTPPMPAVAFEAFKAERGSEINRIFKENKLIYKEKQTKAIELAKHINTLKQEIDVAREALEAKTKKRQEQGEFMSSEGQMVIDEEEYCFLLRMRELQSQYRLHYEELRDIKAEVQWCQHQVNLCRQRLVSEFGTWYAEAYQVPSENAPANSITTASPVVAHPAVGKTQPLVEGEQEKLERIHVELMTENPDAMAFYEAKARIERKKVSVHLDVCSGHNSRKCVLSHAMLPCPIE</sequence>
<dbReference type="OMA" id="LMFACIW"/>
<dbReference type="PROSITE" id="PS00411">
    <property type="entry name" value="KINESIN_MOTOR_1"/>
    <property type="match status" value="1"/>
</dbReference>
<dbReference type="SUPFAM" id="SSF52540">
    <property type="entry name" value="P-loop containing nucleoside triphosphate hydrolases"/>
    <property type="match status" value="1"/>
</dbReference>
<comment type="similarity">
    <text evidence="8 9">Belongs to the TRAFAC class myosin-kinesin ATPase superfamily. Kinesin family.</text>
</comment>
<dbReference type="HOGENOM" id="CLU_001485_16_2_1"/>
<keyword evidence="8 9" id="KW-0505">Motor protein</keyword>
<dbReference type="PROSITE" id="PS50067">
    <property type="entry name" value="KINESIN_MOTOR_2"/>
    <property type="match status" value="1"/>
</dbReference>
<protein>
    <recommendedName>
        <fullName evidence="9">Kinesin-like protein</fullName>
    </recommendedName>
</protein>
<feature type="coiled-coil region" evidence="10">
    <location>
        <begin position="592"/>
        <end position="626"/>
    </location>
</feature>
<evidence type="ECO:0000256" key="7">
    <source>
        <dbReference type="ARBA" id="ARBA00023212"/>
    </source>
</evidence>
<organism evidence="13">
    <name type="scientific">Petromyzon marinus</name>
    <name type="common">Sea lamprey</name>
    <dbReference type="NCBI Taxonomy" id="7757"/>
    <lineage>
        <taxon>Eukaryota</taxon>
        <taxon>Metazoa</taxon>
        <taxon>Chordata</taxon>
        <taxon>Craniata</taxon>
        <taxon>Vertebrata</taxon>
        <taxon>Cyclostomata</taxon>
        <taxon>Hyperoartia</taxon>
        <taxon>Petromyzontiformes</taxon>
        <taxon>Petromyzontidae</taxon>
        <taxon>Petromyzon</taxon>
    </lineage>
</organism>
<feature type="binding site" evidence="8">
    <location>
        <begin position="93"/>
        <end position="100"/>
    </location>
    <ligand>
        <name>ATP</name>
        <dbReference type="ChEBI" id="CHEBI:30616"/>
    </ligand>
</feature>
<evidence type="ECO:0000256" key="6">
    <source>
        <dbReference type="ARBA" id="ARBA00023054"/>
    </source>
</evidence>
<dbReference type="AlphaFoldDB" id="S4R9W2"/>
<evidence type="ECO:0000313" key="13">
    <source>
        <dbReference type="Ensembl" id="ENSPMAP00000001993.1"/>
    </source>
</evidence>
<feature type="region of interest" description="Disordered" evidence="11">
    <location>
        <begin position="501"/>
        <end position="538"/>
    </location>
</feature>
<dbReference type="PRINTS" id="PR00380">
    <property type="entry name" value="KINESINHEAVY"/>
</dbReference>
<proteinExistence type="inferred from homology"/>
<dbReference type="GO" id="GO:0005524">
    <property type="term" value="F:ATP binding"/>
    <property type="evidence" value="ECO:0007669"/>
    <property type="project" value="UniProtKB-UniRule"/>
</dbReference>
<dbReference type="Pfam" id="PF23735">
    <property type="entry name" value="KIF9"/>
    <property type="match status" value="1"/>
</dbReference>
<keyword evidence="7" id="KW-0963">Cytoplasm</keyword>
<evidence type="ECO:0000256" key="1">
    <source>
        <dbReference type="ARBA" id="ARBA00004245"/>
    </source>
</evidence>
<dbReference type="InterPro" id="IPR019821">
    <property type="entry name" value="Kinesin_motor_CS"/>
</dbReference>
<dbReference type="InterPro" id="IPR036961">
    <property type="entry name" value="Kinesin_motor_dom_sf"/>
</dbReference>
<dbReference type="Gene3D" id="3.40.850.10">
    <property type="entry name" value="Kinesin motor domain"/>
    <property type="match status" value="1"/>
</dbReference>
<keyword evidence="6 10" id="KW-0175">Coiled coil</keyword>
<dbReference type="SMART" id="SM00129">
    <property type="entry name" value="KISc"/>
    <property type="match status" value="1"/>
</dbReference>
<keyword evidence="2" id="KW-0597">Phosphoprotein</keyword>
<dbReference type="Pfam" id="PF00225">
    <property type="entry name" value="Kinesin"/>
    <property type="match status" value="1"/>
</dbReference>
<dbReference type="GO" id="GO:0003777">
    <property type="term" value="F:microtubule motor activity"/>
    <property type="evidence" value="ECO:0007669"/>
    <property type="project" value="InterPro"/>
</dbReference>
<dbReference type="STRING" id="7757.ENSPMAP00000001993"/>
<keyword evidence="3 9" id="KW-0493">Microtubule</keyword>
<evidence type="ECO:0000256" key="11">
    <source>
        <dbReference type="SAM" id="MobiDB-lite"/>
    </source>
</evidence>
<dbReference type="GO" id="GO:0005874">
    <property type="term" value="C:microtubule"/>
    <property type="evidence" value="ECO:0007669"/>
    <property type="project" value="UniProtKB-KW"/>
</dbReference>
<evidence type="ECO:0000259" key="12">
    <source>
        <dbReference type="PROSITE" id="PS50067"/>
    </source>
</evidence>
<dbReference type="GO" id="GO:0008017">
    <property type="term" value="F:microtubule binding"/>
    <property type="evidence" value="ECO:0007669"/>
    <property type="project" value="InterPro"/>
</dbReference>
<comment type="subcellular location">
    <subcellularLocation>
        <location evidence="1">Cytoplasm</location>
        <location evidence="1">Cytoskeleton</location>
    </subcellularLocation>
</comment>
<dbReference type="PANTHER" id="PTHR47968:SF62">
    <property type="entry name" value="KINESIN FAMILY MEMBER 5A"/>
    <property type="match status" value="1"/>
</dbReference>
<dbReference type="InterPro" id="IPR001752">
    <property type="entry name" value="Kinesin_motor_dom"/>
</dbReference>
<dbReference type="InterPro" id="IPR027417">
    <property type="entry name" value="P-loop_NTPase"/>
</dbReference>
<feature type="coiled-coil region" evidence="10">
    <location>
        <begin position="348"/>
        <end position="375"/>
    </location>
</feature>